<feature type="region of interest" description="Disordered" evidence="7">
    <location>
        <begin position="114"/>
        <end position="137"/>
    </location>
</feature>
<feature type="compositionally biased region" description="Pro residues" evidence="7">
    <location>
        <begin position="118"/>
        <end position="135"/>
    </location>
</feature>
<evidence type="ECO:0000256" key="5">
    <source>
        <dbReference type="ARBA" id="ARBA00025466"/>
    </source>
</evidence>
<keyword evidence="6" id="KW-0175">Coiled coil</keyword>
<evidence type="ECO:0000313" key="10">
    <source>
        <dbReference type="Proteomes" id="UP001154078"/>
    </source>
</evidence>
<feature type="coiled-coil region" evidence="6">
    <location>
        <begin position="188"/>
        <end position="222"/>
    </location>
</feature>
<evidence type="ECO:0000256" key="3">
    <source>
        <dbReference type="ARBA" id="ARBA00023015"/>
    </source>
</evidence>
<keyword evidence="4" id="KW-0804">Transcription</keyword>
<organism evidence="9 10">
    <name type="scientific">Brassicogethes aeneus</name>
    <name type="common">Rape pollen beetle</name>
    <name type="synonym">Meligethes aeneus</name>
    <dbReference type="NCBI Taxonomy" id="1431903"/>
    <lineage>
        <taxon>Eukaryota</taxon>
        <taxon>Metazoa</taxon>
        <taxon>Ecdysozoa</taxon>
        <taxon>Arthropoda</taxon>
        <taxon>Hexapoda</taxon>
        <taxon>Insecta</taxon>
        <taxon>Pterygota</taxon>
        <taxon>Neoptera</taxon>
        <taxon>Endopterygota</taxon>
        <taxon>Coleoptera</taxon>
        <taxon>Polyphaga</taxon>
        <taxon>Cucujiformia</taxon>
        <taxon>Nitidulidae</taxon>
        <taxon>Meligethinae</taxon>
        <taxon>Brassicogethes</taxon>
    </lineage>
</organism>
<reference evidence="9" key="1">
    <citation type="submission" date="2021-12" db="EMBL/GenBank/DDBJ databases">
        <authorList>
            <person name="King R."/>
        </authorList>
    </citation>
    <scope>NUCLEOTIDE SEQUENCE</scope>
</reference>
<keyword evidence="3" id="KW-0805">Transcription regulation</keyword>
<evidence type="ECO:0000313" key="9">
    <source>
        <dbReference type="EMBL" id="CAH0560527.1"/>
    </source>
</evidence>
<feature type="domain" description="Myb/SANT-like DNA-binding" evidence="8">
    <location>
        <begin position="2"/>
        <end position="45"/>
    </location>
</feature>
<evidence type="ECO:0000256" key="1">
    <source>
        <dbReference type="ARBA" id="ARBA00011764"/>
    </source>
</evidence>
<proteinExistence type="predicted"/>
<dbReference type="AlphaFoldDB" id="A0A9P0FKI1"/>
<dbReference type="EMBL" id="OV121138">
    <property type="protein sequence ID" value="CAH0560527.1"/>
    <property type="molecule type" value="Genomic_DNA"/>
</dbReference>
<name>A0A9P0FKI1_BRAAE</name>
<evidence type="ECO:0000256" key="2">
    <source>
        <dbReference type="ARBA" id="ARBA00016807"/>
    </source>
</evidence>
<keyword evidence="10" id="KW-1185">Reference proteome</keyword>
<dbReference type="InterPro" id="IPR028002">
    <property type="entry name" value="Myb_DNA-bind_5"/>
</dbReference>
<dbReference type="OrthoDB" id="6722642at2759"/>
<sequence length="247" mass="28311">MNKLKLNTWKNIEKEFNFQLGETYRDSLCLRKKYENLKKKTKKKASREKCHALETGGGPLKKGLELTDVDVELREILGCRIDGLTTEYGGDSVIVFEETKAYEILNKVLNDEQSIELPSPPNEELPSPQNEPLPPTSKADETIITAAKRNRNEYEALCANVTQWAGIKSTLEKEKIILLKKEHDEKLNLMKEKNLAEIENLKKETQAKIKKIESEMEATIEGILEQNKIKKEILLLEKAQLVSKFKK</sequence>
<evidence type="ECO:0000256" key="6">
    <source>
        <dbReference type="SAM" id="Coils"/>
    </source>
</evidence>
<dbReference type="Proteomes" id="UP001154078">
    <property type="component" value="Chromosome 7"/>
</dbReference>
<accession>A0A9P0FKI1</accession>
<dbReference type="Pfam" id="PF13873">
    <property type="entry name" value="Myb_DNA-bind_5"/>
    <property type="match status" value="1"/>
</dbReference>
<gene>
    <name evidence="9" type="ORF">MELIAE_LOCUS10262</name>
</gene>
<evidence type="ECO:0000256" key="4">
    <source>
        <dbReference type="ARBA" id="ARBA00023163"/>
    </source>
</evidence>
<comment type="subunit">
    <text evidence="1">Self-associates forming complexes of several hundred monomers.</text>
</comment>
<comment type="function">
    <text evidence="5">Involved in transvection phenomena (= synapsis-dependent gene expression), where the synaptic pairing of chromosomes carrying genes with which zeste interacts influences the expression of these genes. Zeste binds to DNA and stimulates transcription from a nearby promoter.</text>
</comment>
<evidence type="ECO:0000259" key="8">
    <source>
        <dbReference type="Pfam" id="PF13873"/>
    </source>
</evidence>
<evidence type="ECO:0000256" key="7">
    <source>
        <dbReference type="SAM" id="MobiDB-lite"/>
    </source>
</evidence>
<protein>
    <recommendedName>
        <fullName evidence="2">Regulatory protein zeste</fullName>
    </recommendedName>
</protein>